<keyword evidence="12" id="KW-1133">Transmembrane helix</keyword>
<dbReference type="Pfam" id="PF13923">
    <property type="entry name" value="zf-C3HC4_2"/>
    <property type="match status" value="1"/>
</dbReference>
<keyword evidence="4" id="KW-0813">Transport</keyword>
<dbReference type="InterPro" id="IPR001841">
    <property type="entry name" value="Znf_RING"/>
</dbReference>
<evidence type="ECO:0000313" key="21">
    <source>
        <dbReference type="WBParaSite" id="MBELARI_LOCUS19337"/>
    </source>
</evidence>
<name>A0AAF3J6J7_9BILA</name>
<dbReference type="Proteomes" id="UP000887575">
    <property type="component" value="Unassembled WGS sequence"/>
</dbReference>
<evidence type="ECO:0000256" key="17">
    <source>
        <dbReference type="ARBA" id="ARBA00034523"/>
    </source>
</evidence>
<dbReference type="PROSITE" id="PS50089">
    <property type="entry name" value="ZF_RING_2"/>
    <property type="match status" value="1"/>
</dbReference>
<dbReference type="GO" id="GO:0016558">
    <property type="term" value="P:protein import into peroxisome matrix"/>
    <property type="evidence" value="ECO:0007669"/>
    <property type="project" value="InterPro"/>
</dbReference>
<evidence type="ECO:0000256" key="2">
    <source>
        <dbReference type="ARBA" id="ARBA00004906"/>
    </source>
</evidence>
<dbReference type="PANTHER" id="PTHR48178:SF1">
    <property type="entry name" value="PEROXISOME BIOGENESIS FACTOR 2"/>
    <property type="match status" value="1"/>
</dbReference>
<evidence type="ECO:0000256" key="13">
    <source>
        <dbReference type="ARBA" id="ARBA00023136"/>
    </source>
</evidence>
<keyword evidence="5" id="KW-0808">Transferase</keyword>
<dbReference type="EC" id="2.3.2.36" evidence="17"/>
<evidence type="ECO:0000256" key="8">
    <source>
        <dbReference type="ARBA" id="ARBA00022771"/>
    </source>
</evidence>
<evidence type="ECO:0000256" key="11">
    <source>
        <dbReference type="ARBA" id="ARBA00022927"/>
    </source>
</evidence>
<evidence type="ECO:0000256" key="14">
    <source>
        <dbReference type="ARBA" id="ARBA00023140"/>
    </source>
</evidence>
<dbReference type="GO" id="GO:0005778">
    <property type="term" value="C:peroxisomal membrane"/>
    <property type="evidence" value="ECO:0007669"/>
    <property type="project" value="UniProtKB-SubCell"/>
</dbReference>
<organism evidence="20 21">
    <name type="scientific">Mesorhabditis belari</name>
    <dbReference type="NCBI Taxonomy" id="2138241"/>
    <lineage>
        <taxon>Eukaryota</taxon>
        <taxon>Metazoa</taxon>
        <taxon>Ecdysozoa</taxon>
        <taxon>Nematoda</taxon>
        <taxon>Chromadorea</taxon>
        <taxon>Rhabditida</taxon>
        <taxon>Rhabditina</taxon>
        <taxon>Rhabditomorpha</taxon>
        <taxon>Rhabditoidea</taxon>
        <taxon>Rhabditidae</taxon>
        <taxon>Mesorhabditinae</taxon>
        <taxon>Mesorhabditis</taxon>
    </lineage>
</organism>
<evidence type="ECO:0000259" key="19">
    <source>
        <dbReference type="PROSITE" id="PS50089"/>
    </source>
</evidence>
<dbReference type="GO" id="GO:0008270">
    <property type="term" value="F:zinc ion binding"/>
    <property type="evidence" value="ECO:0007669"/>
    <property type="project" value="UniProtKB-KW"/>
</dbReference>
<comment type="subcellular location">
    <subcellularLocation>
        <location evidence="1">Peroxisome membrane</location>
        <topology evidence="1">Multi-pass membrane protein</topology>
    </subcellularLocation>
</comment>
<protein>
    <recommendedName>
        <fullName evidence="17">RING-type E3 ubiquitin transferase (cysteine targeting)</fullName>
        <ecNumber evidence="17">2.3.2.36</ecNumber>
    </recommendedName>
    <alternativeName>
        <fullName evidence="15">Peroxin-2</fullName>
    </alternativeName>
</protein>
<dbReference type="AlphaFoldDB" id="A0AAF3J6J7"/>
<evidence type="ECO:0000256" key="3">
    <source>
        <dbReference type="ARBA" id="ARBA00008704"/>
    </source>
</evidence>
<reference evidence="21" key="1">
    <citation type="submission" date="2024-02" db="UniProtKB">
        <authorList>
            <consortium name="WormBaseParasite"/>
        </authorList>
    </citation>
    <scope>IDENTIFICATION</scope>
</reference>
<comment type="pathway">
    <text evidence="2">Protein modification; protein ubiquitination.</text>
</comment>
<evidence type="ECO:0000256" key="16">
    <source>
        <dbReference type="ARBA" id="ARBA00034438"/>
    </source>
</evidence>
<evidence type="ECO:0000313" key="20">
    <source>
        <dbReference type="Proteomes" id="UP000887575"/>
    </source>
</evidence>
<sequence length="271" mass="31703">MNSIKALRVEQIDAHSLDKEIREIVGSTLEECVSSMPTVMQRLIDRAKPEIRLLIDAVIWTSRLYTGTSPGQRLLDVFYKNYSPVKISAHFGINVLAPYLMRRITDFRPTTYRFFEKLEALLTLLNVIHYLHFLRFGGFSTLTERFLSLRHFNREAPTIGTVNLDNQNRELLWHSFRDLILLLWPIYRIVESYWKKWSRKANTASFDGKCVMCEKDFVAPVEMVECGHVCCYWCFATRLTSRENCPICDKQTGIRAAHGVRLFDPKQHKYD</sequence>
<evidence type="ECO:0000256" key="9">
    <source>
        <dbReference type="ARBA" id="ARBA00022786"/>
    </source>
</evidence>
<dbReference type="SUPFAM" id="SSF57850">
    <property type="entry name" value="RING/U-box"/>
    <property type="match status" value="1"/>
</dbReference>
<evidence type="ECO:0000256" key="1">
    <source>
        <dbReference type="ARBA" id="ARBA00004585"/>
    </source>
</evidence>
<evidence type="ECO:0000256" key="15">
    <source>
        <dbReference type="ARBA" id="ARBA00032511"/>
    </source>
</evidence>
<dbReference type="GO" id="GO:0061630">
    <property type="term" value="F:ubiquitin protein ligase activity"/>
    <property type="evidence" value="ECO:0007669"/>
    <property type="project" value="UniProtKB-EC"/>
</dbReference>
<keyword evidence="14" id="KW-0576">Peroxisome</keyword>
<keyword evidence="9" id="KW-0833">Ubl conjugation pathway</keyword>
<keyword evidence="7" id="KW-0479">Metal-binding</keyword>
<evidence type="ECO:0000256" key="12">
    <source>
        <dbReference type="ARBA" id="ARBA00022989"/>
    </source>
</evidence>
<dbReference type="PANTHER" id="PTHR48178">
    <property type="entry name" value="PEROXISOME BIOGENESIS FACTOR 2"/>
    <property type="match status" value="1"/>
</dbReference>
<evidence type="ECO:0000256" key="10">
    <source>
        <dbReference type="ARBA" id="ARBA00022833"/>
    </source>
</evidence>
<dbReference type="InterPro" id="IPR006845">
    <property type="entry name" value="Pex_N"/>
</dbReference>
<evidence type="ECO:0000256" key="6">
    <source>
        <dbReference type="ARBA" id="ARBA00022692"/>
    </source>
</evidence>
<evidence type="ECO:0000256" key="18">
    <source>
        <dbReference type="PROSITE-ProRule" id="PRU00175"/>
    </source>
</evidence>
<dbReference type="Gene3D" id="3.30.40.10">
    <property type="entry name" value="Zinc/RING finger domain, C3HC4 (zinc finger)"/>
    <property type="match status" value="1"/>
</dbReference>
<dbReference type="InterPro" id="IPR025654">
    <property type="entry name" value="PEX2/10"/>
</dbReference>
<accession>A0AAF3J6J7</accession>
<comment type="catalytic activity">
    <reaction evidence="16">
        <text>[E2 ubiquitin-conjugating enzyme]-S-ubiquitinyl-L-cysteine + [acceptor protein]-L-cysteine = [E2 ubiquitin-conjugating enzyme]-L-cysteine + [acceptor protein]-S-ubiquitinyl-L-cysteine.</text>
        <dbReference type="EC" id="2.3.2.36"/>
    </reaction>
</comment>
<dbReference type="Pfam" id="PF04757">
    <property type="entry name" value="Pex2_Pex12"/>
    <property type="match status" value="1"/>
</dbReference>
<keyword evidence="6" id="KW-0812">Transmembrane</keyword>
<feature type="domain" description="RING-type" evidence="19">
    <location>
        <begin position="210"/>
        <end position="249"/>
    </location>
</feature>
<proteinExistence type="inferred from homology"/>
<evidence type="ECO:0000256" key="7">
    <source>
        <dbReference type="ARBA" id="ARBA00022723"/>
    </source>
</evidence>
<keyword evidence="13" id="KW-0472">Membrane</keyword>
<comment type="similarity">
    <text evidence="3">Belongs to the pex2/pex10/pex12 family.</text>
</comment>
<keyword evidence="8 18" id="KW-0863">Zinc-finger</keyword>
<keyword evidence="20" id="KW-1185">Reference proteome</keyword>
<keyword evidence="11" id="KW-0653">Protein transport</keyword>
<dbReference type="InterPro" id="IPR013083">
    <property type="entry name" value="Znf_RING/FYVE/PHD"/>
</dbReference>
<keyword evidence="10" id="KW-0862">Zinc</keyword>
<evidence type="ECO:0000256" key="4">
    <source>
        <dbReference type="ARBA" id="ARBA00022448"/>
    </source>
</evidence>
<dbReference type="WBParaSite" id="MBELARI_LOCUS19337">
    <property type="protein sequence ID" value="MBELARI_LOCUS19337"/>
    <property type="gene ID" value="MBELARI_LOCUS19337"/>
</dbReference>
<evidence type="ECO:0000256" key="5">
    <source>
        <dbReference type="ARBA" id="ARBA00022679"/>
    </source>
</evidence>